<dbReference type="Gene3D" id="1.25.40.10">
    <property type="entry name" value="Tetratricopeptide repeat domain"/>
    <property type="match status" value="1"/>
</dbReference>
<evidence type="ECO:0000256" key="1">
    <source>
        <dbReference type="SAM" id="MobiDB-lite"/>
    </source>
</evidence>
<proteinExistence type="predicted"/>
<name>A0A7K2INF4_9ACTN</name>
<dbReference type="InterPro" id="IPR024983">
    <property type="entry name" value="CHAT_dom"/>
</dbReference>
<dbReference type="InterPro" id="IPR011990">
    <property type="entry name" value="TPR-like_helical_dom_sf"/>
</dbReference>
<evidence type="ECO:0000313" key="4">
    <source>
        <dbReference type="Proteomes" id="UP000467124"/>
    </source>
</evidence>
<dbReference type="SUPFAM" id="SSF48452">
    <property type="entry name" value="TPR-like"/>
    <property type="match status" value="1"/>
</dbReference>
<reference evidence="3 4" key="1">
    <citation type="journal article" date="2019" name="Nat. Commun.">
        <title>The antimicrobial potential of Streptomyces from insect microbiomes.</title>
        <authorList>
            <person name="Chevrette M.G."/>
            <person name="Carlson C.M."/>
            <person name="Ortega H.E."/>
            <person name="Thomas C."/>
            <person name="Ananiev G.E."/>
            <person name="Barns K.J."/>
            <person name="Book A.J."/>
            <person name="Cagnazzo J."/>
            <person name="Carlos C."/>
            <person name="Flanigan W."/>
            <person name="Grubbs K.J."/>
            <person name="Horn H.A."/>
            <person name="Hoffmann F.M."/>
            <person name="Klassen J.L."/>
            <person name="Knack J.J."/>
            <person name="Lewin G.R."/>
            <person name="McDonald B.R."/>
            <person name="Muller L."/>
            <person name="Melo W.G.P."/>
            <person name="Pinto-Tomas A.A."/>
            <person name="Schmitz A."/>
            <person name="Wendt-Pienkowski E."/>
            <person name="Wildman S."/>
            <person name="Zhao M."/>
            <person name="Zhang F."/>
            <person name="Bugni T.S."/>
            <person name="Andes D.R."/>
            <person name="Pupo M.T."/>
            <person name="Currie C.R."/>
        </authorList>
    </citation>
    <scope>NUCLEOTIDE SEQUENCE [LARGE SCALE GENOMIC DNA]</scope>
    <source>
        <strain evidence="3 4">SID5840</strain>
    </source>
</reference>
<gene>
    <name evidence="3" type="ORF">GTW20_04255</name>
</gene>
<organism evidence="3 4">
    <name type="scientific">Nocardiopsis alba</name>
    <dbReference type="NCBI Taxonomy" id="53437"/>
    <lineage>
        <taxon>Bacteria</taxon>
        <taxon>Bacillati</taxon>
        <taxon>Actinomycetota</taxon>
        <taxon>Actinomycetes</taxon>
        <taxon>Streptosporangiales</taxon>
        <taxon>Nocardiopsidaceae</taxon>
        <taxon>Nocardiopsis</taxon>
    </lineage>
</organism>
<evidence type="ECO:0000259" key="2">
    <source>
        <dbReference type="Pfam" id="PF12770"/>
    </source>
</evidence>
<dbReference type="AlphaFoldDB" id="A0A7K2INF4"/>
<accession>A0A7K2INF4</accession>
<evidence type="ECO:0000313" key="3">
    <source>
        <dbReference type="EMBL" id="MYR31499.1"/>
    </source>
</evidence>
<dbReference type="EMBL" id="WWHY01000001">
    <property type="protein sequence ID" value="MYR31499.1"/>
    <property type="molecule type" value="Genomic_DNA"/>
</dbReference>
<feature type="region of interest" description="Disordered" evidence="1">
    <location>
        <begin position="230"/>
        <end position="265"/>
    </location>
</feature>
<dbReference type="Proteomes" id="UP000467124">
    <property type="component" value="Unassembled WGS sequence"/>
</dbReference>
<feature type="domain" description="CHAT" evidence="2">
    <location>
        <begin position="402"/>
        <end position="604"/>
    </location>
</feature>
<protein>
    <submittedName>
        <fullName evidence="3">CHAT domain-containing protein</fullName>
    </submittedName>
</protein>
<dbReference type="Pfam" id="PF12770">
    <property type="entry name" value="CHAT"/>
    <property type="match status" value="1"/>
</dbReference>
<dbReference type="RefSeq" id="WP_161110317.1">
    <property type="nucleotide sequence ID" value="NZ_WWHY01000001.1"/>
</dbReference>
<comment type="caution">
    <text evidence="3">The sequence shown here is derived from an EMBL/GenBank/DDBJ whole genome shotgun (WGS) entry which is preliminary data.</text>
</comment>
<sequence>MSPCAFPDPPHTPTSSHDEHAVLITARPLLSRISLGVGLAGAGRLEEGVTLLENLHRSLRGHPVSEIPSVLPGVLVDLGLAQALAGRFGAAAEHLDEARSLAASRNLVLLDTVARQNQGCLALYRGETAEAIGTFRELVPVVPERRREALRTDLAEALLAGGLIEEAGRTLAESPWRDGEPGSARTLVEAGFHLSCGDHRAALHLARRVRLRTGRGTAWHRLASRLERVALRAPGRPTGRVRASSPSGRRRSTDPGLPRSGPAAHDLPLVRAGLERALAHGDPSSALEWAEGLRPAAMARLRRGRSAPPSPGTVDEPVRERLFASLDGRAFVHYVAAEHRALALVAVAGRVHSVSLGPLLRIRRLLAHMRYTYTSTVTEEAPPRVPAEVGRALLDPILPLVGARALVVTGEPYLGDPPWGLFPGARDRPITVVATARARVERSPARDPRRVLLATAAGPEGAGTEVRALSGIHPEARIMRSVRRGRLLAALAGADLAHLAGHGRVDENAPLRPRMELSDGPLLPHDLTRLPSAPRTVVLATCWGGHGFLSGQGGPGGFAGALTSLGTRTVVASPLPVPDGPTGEAAHDFHRALREGTDPSEAVSAHLGRVGFCCYVG</sequence>